<reference evidence="2 3" key="1">
    <citation type="journal article" date="2013" name="Nature">
        <title>Insights into bilaterian evolution from three spiralian genomes.</title>
        <authorList>
            <person name="Simakov O."/>
            <person name="Marletaz F."/>
            <person name="Cho S.J."/>
            <person name="Edsinger-Gonzales E."/>
            <person name="Havlak P."/>
            <person name="Hellsten U."/>
            <person name="Kuo D.H."/>
            <person name="Larsson T."/>
            <person name="Lv J."/>
            <person name="Arendt D."/>
            <person name="Savage R."/>
            <person name="Osoegawa K."/>
            <person name="de Jong P."/>
            <person name="Grimwood J."/>
            <person name="Chapman J.A."/>
            <person name="Shapiro H."/>
            <person name="Aerts A."/>
            <person name="Otillar R.P."/>
            <person name="Terry A.Y."/>
            <person name="Boore J.L."/>
            <person name="Grigoriev I.V."/>
            <person name="Lindberg D.R."/>
            <person name="Seaver E.C."/>
            <person name="Weisblat D.A."/>
            <person name="Putnam N.H."/>
            <person name="Rokhsar D.S."/>
        </authorList>
    </citation>
    <scope>NUCLEOTIDE SEQUENCE [LARGE SCALE GENOMIC DNA]</scope>
</reference>
<accession>V4AJX9</accession>
<evidence type="ECO:0000313" key="2">
    <source>
        <dbReference type="EMBL" id="ESO93841.1"/>
    </source>
</evidence>
<evidence type="ECO:0000256" key="1">
    <source>
        <dbReference type="SAM" id="Phobius"/>
    </source>
</evidence>
<keyword evidence="3" id="KW-1185">Reference proteome</keyword>
<dbReference type="EMBL" id="KB201890">
    <property type="protein sequence ID" value="ESO93841.1"/>
    <property type="molecule type" value="Genomic_DNA"/>
</dbReference>
<sequence length="125" mass="14153">MAEFDKENDGQKDLTHDLYNATVNSRPNVIAPISAMAVACLAISKEVMSKAKPSRKYLTPIVLAKLAIGGAVGYASAITFEKLYCKHFKQRILIVEQYIKSHPEQFVQQEPKKFKDIVLPWIPYR</sequence>
<organism evidence="2 3">
    <name type="scientific">Lottia gigantea</name>
    <name type="common">Giant owl limpet</name>
    <dbReference type="NCBI Taxonomy" id="225164"/>
    <lineage>
        <taxon>Eukaryota</taxon>
        <taxon>Metazoa</taxon>
        <taxon>Spiralia</taxon>
        <taxon>Lophotrochozoa</taxon>
        <taxon>Mollusca</taxon>
        <taxon>Gastropoda</taxon>
        <taxon>Patellogastropoda</taxon>
        <taxon>Lottioidea</taxon>
        <taxon>Lottiidae</taxon>
        <taxon>Lottia</taxon>
    </lineage>
</organism>
<keyword evidence="1" id="KW-1133">Transmembrane helix</keyword>
<gene>
    <name evidence="2" type="ORF">LOTGIDRAFT_228603</name>
</gene>
<keyword evidence="1" id="KW-0472">Membrane</keyword>
<dbReference type="STRING" id="225164.V4AJX9"/>
<dbReference type="GO" id="GO:0006120">
    <property type="term" value="P:mitochondrial electron transport, NADH to ubiquinone"/>
    <property type="evidence" value="ECO:0007669"/>
    <property type="project" value="InterPro"/>
</dbReference>
<protein>
    <submittedName>
        <fullName evidence="2">Uncharacterized protein</fullName>
    </submittedName>
</protein>
<dbReference type="OrthoDB" id="6329847at2759"/>
<dbReference type="Proteomes" id="UP000030746">
    <property type="component" value="Unassembled WGS sequence"/>
</dbReference>
<proteinExistence type="predicted"/>
<name>V4AJX9_LOTGI</name>
<evidence type="ECO:0000313" key="3">
    <source>
        <dbReference type="Proteomes" id="UP000030746"/>
    </source>
</evidence>
<dbReference type="GO" id="GO:0005743">
    <property type="term" value="C:mitochondrial inner membrane"/>
    <property type="evidence" value="ECO:0007669"/>
    <property type="project" value="InterPro"/>
</dbReference>
<dbReference type="RefSeq" id="XP_009055463.1">
    <property type="nucleotide sequence ID" value="XM_009057215.1"/>
</dbReference>
<dbReference type="GeneID" id="20247714"/>
<dbReference type="Pfam" id="PF06374">
    <property type="entry name" value="NDUF_C2"/>
    <property type="match status" value="1"/>
</dbReference>
<dbReference type="CTD" id="20247714"/>
<feature type="transmembrane region" description="Helical" evidence="1">
    <location>
        <begin position="57"/>
        <end position="80"/>
    </location>
</feature>
<keyword evidence="1" id="KW-0812">Transmembrane</keyword>
<dbReference type="InterPro" id="IPR009423">
    <property type="entry name" value="NDUC2"/>
</dbReference>
<dbReference type="AlphaFoldDB" id="V4AJX9"/>
<dbReference type="KEGG" id="lgi:LOTGIDRAFT_228603"/>
<dbReference type="HOGENOM" id="CLU_1995186_0_0_1"/>